<reference evidence="1 2" key="1">
    <citation type="submission" date="2018-10" db="EMBL/GenBank/DDBJ databases">
        <title>Lactobacillus sp. R7 and Lactobacillus sp. R19 isolated from fermented mustard green product of Taiwan.</title>
        <authorList>
            <person name="Lin S.-T."/>
        </authorList>
    </citation>
    <scope>NUCLEOTIDE SEQUENCE [LARGE SCALE GENOMIC DNA]</scope>
    <source>
        <strain evidence="1 2">BCRC 81129</strain>
    </source>
</reference>
<dbReference type="Proteomes" id="UP000297348">
    <property type="component" value="Unassembled WGS sequence"/>
</dbReference>
<organism evidence="1 2">
    <name type="scientific">Levilactobacillus suantsaiihabitans</name>
    <dbReference type="NCBI Taxonomy" id="2487722"/>
    <lineage>
        <taxon>Bacteria</taxon>
        <taxon>Bacillati</taxon>
        <taxon>Bacillota</taxon>
        <taxon>Bacilli</taxon>
        <taxon>Lactobacillales</taxon>
        <taxon>Lactobacillaceae</taxon>
        <taxon>Levilactobacillus</taxon>
    </lineage>
</organism>
<proteinExistence type="predicted"/>
<dbReference type="Gene3D" id="3.40.50.1820">
    <property type="entry name" value="alpha/beta hydrolase"/>
    <property type="match status" value="1"/>
</dbReference>
<dbReference type="EMBL" id="RKLX01000001">
    <property type="protein sequence ID" value="TGD20312.1"/>
    <property type="molecule type" value="Genomic_DNA"/>
</dbReference>
<dbReference type="OrthoDB" id="9796570at2"/>
<sequence>MAEEQLIETMPGANTAPPLLLLQGTGGTNQEMLTFGRRLAPQSPLITIGGRQGQGRQRQYYAQTAAGPVDTQQIATEAEWLGQQAQAICREHRWDSDQLVVVGYSNGAAMAAYGVQTGQLPGQAAVLFHPLLLPVAQPKPRPGYHAWLSAGAHDPLVTVATVKKVLANLTTIGVETTLEETGGTHQLTPHEVLAAQQWLAVNALQG</sequence>
<name>A0A4Z0JD24_9LACO</name>
<gene>
    <name evidence="1" type="ORF">EGT51_00755</name>
</gene>
<dbReference type="AlphaFoldDB" id="A0A4Z0JD24"/>
<dbReference type="InterPro" id="IPR029058">
    <property type="entry name" value="AB_hydrolase_fold"/>
</dbReference>
<evidence type="ECO:0000313" key="1">
    <source>
        <dbReference type="EMBL" id="TGD20312.1"/>
    </source>
</evidence>
<comment type="caution">
    <text evidence="1">The sequence shown here is derived from an EMBL/GenBank/DDBJ whole genome shotgun (WGS) entry which is preliminary data.</text>
</comment>
<keyword evidence="2" id="KW-1185">Reference proteome</keyword>
<evidence type="ECO:0000313" key="2">
    <source>
        <dbReference type="Proteomes" id="UP000297348"/>
    </source>
</evidence>
<dbReference type="SUPFAM" id="SSF53474">
    <property type="entry name" value="alpha/beta-Hydrolases"/>
    <property type="match status" value="1"/>
</dbReference>
<accession>A0A4Z0JD24</accession>
<protein>
    <submittedName>
        <fullName evidence="1">Esterase</fullName>
    </submittedName>
</protein>
<dbReference type="RefSeq" id="WP_135366887.1">
    <property type="nucleotide sequence ID" value="NZ_RKLX01000001.1"/>
</dbReference>